<comment type="caution">
    <text evidence="2">The sequence shown here is derived from an EMBL/GenBank/DDBJ whole genome shotgun (WGS) entry which is preliminary data.</text>
</comment>
<evidence type="ECO:0000313" key="3">
    <source>
        <dbReference type="Proteomes" id="UP001595690"/>
    </source>
</evidence>
<reference evidence="3" key="1">
    <citation type="journal article" date="2019" name="Int. J. Syst. Evol. Microbiol.">
        <title>The Global Catalogue of Microorganisms (GCM) 10K type strain sequencing project: providing services to taxonomists for standard genome sequencing and annotation.</title>
        <authorList>
            <consortium name="The Broad Institute Genomics Platform"/>
            <consortium name="The Broad Institute Genome Sequencing Center for Infectious Disease"/>
            <person name="Wu L."/>
            <person name="Ma J."/>
        </authorList>
    </citation>
    <scope>NUCLEOTIDE SEQUENCE [LARGE SCALE GENOMIC DNA]</scope>
    <source>
        <strain evidence="3">CGMCC 4.7405</strain>
    </source>
</reference>
<feature type="compositionally biased region" description="Basic and acidic residues" evidence="1">
    <location>
        <begin position="32"/>
        <end position="45"/>
    </location>
</feature>
<dbReference type="EMBL" id="JBHRZI010000007">
    <property type="protein sequence ID" value="MFC3890816.1"/>
    <property type="molecule type" value="Genomic_DNA"/>
</dbReference>
<keyword evidence="3" id="KW-1185">Reference proteome</keyword>
<dbReference type="RefSeq" id="WP_382369389.1">
    <property type="nucleotide sequence ID" value="NZ_JBHRZI010000007.1"/>
</dbReference>
<sequence length="45" mass="4775">MTGTPIFDALAEELDATWSSPGEMPAQTGRPGADEKDEPLSGRLE</sequence>
<dbReference type="Proteomes" id="UP001595690">
    <property type="component" value="Unassembled WGS sequence"/>
</dbReference>
<evidence type="ECO:0000313" key="2">
    <source>
        <dbReference type="EMBL" id="MFC3890816.1"/>
    </source>
</evidence>
<gene>
    <name evidence="2" type="ORF">ACFOWZ_04970</name>
</gene>
<protein>
    <submittedName>
        <fullName evidence="2">Uncharacterized protein</fullName>
    </submittedName>
</protein>
<organism evidence="2 3">
    <name type="scientific">Lentzea rhizosphaerae</name>
    <dbReference type="NCBI Taxonomy" id="2041025"/>
    <lineage>
        <taxon>Bacteria</taxon>
        <taxon>Bacillati</taxon>
        <taxon>Actinomycetota</taxon>
        <taxon>Actinomycetes</taxon>
        <taxon>Pseudonocardiales</taxon>
        <taxon>Pseudonocardiaceae</taxon>
        <taxon>Lentzea</taxon>
    </lineage>
</organism>
<name>A0ABV8BKL9_9PSEU</name>
<feature type="region of interest" description="Disordered" evidence="1">
    <location>
        <begin position="15"/>
        <end position="45"/>
    </location>
</feature>
<evidence type="ECO:0000256" key="1">
    <source>
        <dbReference type="SAM" id="MobiDB-lite"/>
    </source>
</evidence>
<accession>A0ABV8BKL9</accession>
<proteinExistence type="predicted"/>